<dbReference type="AlphaFoldDB" id="A0A7J7TET4"/>
<gene>
    <name evidence="1" type="ORF">mRhiFer1_008982</name>
</gene>
<sequence length="131" mass="15159">MSYQFRDKLHKFSFCFKETYLLQQGSQRDLSISNLLKVMCVQIHLSTFTGHAERPVDELFLDSCSSFPANSCISFLIAAVTNDYTLDGLKQNRFIILQFGRVGMRPLFCLPRSLQFSLTFQISTLVFKRVR</sequence>
<organism evidence="1 2">
    <name type="scientific">Rhinolophus ferrumequinum</name>
    <name type="common">Greater horseshoe bat</name>
    <dbReference type="NCBI Taxonomy" id="59479"/>
    <lineage>
        <taxon>Eukaryota</taxon>
        <taxon>Metazoa</taxon>
        <taxon>Chordata</taxon>
        <taxon>Craniata</taxon>
        <taxon>Vertebrata</taxon>
        <taxon>Euteleostomi</taxon>
        <taxon>Mammalia</taxon>
        <taxon>Eutheria</taxon>
        <taxon>Laurasiatheria</taxon>
        <taxon>Chiroptera</taxon>
        <taxon>Yinpterochiroptera</taxon>
        <taxon>Rhinolophoidea</taxon>
        <taxon>Rhinolophidae</taxon>
        <taxon>Rhinolophinae</taxon>
        <taxon>Rhinolophus</taxon>
    </lineage>
</organism>
<dbReference type="Proteomes" id="UP000585614">
    <property type="component" value="Unassembled WGS sequence"/>
</dbReference>
<reference evidence="1 2" key="1">
    <citation type="journal article" date="2020" name="Nature">
        <title>Six reference-quality genomes reveal evolution of bat adaptations.</title>
        <authorList>
            <person name="Jebb D."/>
            <person name="Huang Z."/>
            <person name="Pippel M."/>
            <person name="Hughes G.M."/>
            <person name="Lavrichenko K."/>
            <person name="Devanna P."/>
            <person name="Winkler S."/>
            <person name="Jermiin L.S."/>
            <person name="Skirmuntt E.C."/>
            <person name="Katzourakis A."/>
            <person name="Burkitt-Gray L."/>
            <person name="Ray D.A."/>
            <person name="Sullivan K.A.M."/>
            <person name="Roscito J.G."/>
            <person name="Kirilenko B.M."/>
            <person name="Davalos L.M."/>
            <person name="Corthals A.P."/>
            <person name="Power M.L."/>
            <person name="Jones G."/>
            <person name="Ransome R.D."/>
            <person name="Dechmann D.K.N."/>
            <person name="Locatelli A.G."/>
            <person name="Puechmaille S.J."/>
            <person name="Fedrigo O."/>
            <person name="Jarvis E.D."/>
            <person name="Hiller M."/>
            <person name="Vernes S.C."/>
            <person name="Myers E.W."/>
            <person name="Teeling E.C."/>
        </authorList>
    </citation>
    <scope>NUCLEOTIDE SEQUENCE [LARGE SCALE GENOMIC DNA]</scope>
    <source>
        <strain evidence="1">MRhiFer1</strain>
        <tissue evidence="1">Lung</tissue>
    </source>
</reference>
<name>A0A7J7TET4_RHIFE</name>
<evidence type="ECO:0000313" key="1">
    <source>
        <dbReference type="EMBL" id="KAF6298960.1"/>
    </source>
</evidence>
<comment type="caution">
    <text evidence="1">The sequence shown here is derived from an EMBL/GenBank/DDBJ whole genome shotgun (WGS) entry which is preliminary data.</text>
</comment>
<protein>
    <submittedName>
        <fullName evidence="1">Uncharacterized protein</fullName>
    </submittedName>
</protein>
<proteinExistence type="predicted"/>
<evidence type="ECO:0000313" key="2">
    <source>
        <dbReference type="Proteomes" id="UP000585614"/>
    </source>
</evidence>
<dbReference type="EMBL" id="JACAGC010000020">
    <property type="protein sequence ID" value="KAF6298960.1"/>
    <property type="molecule type" value="Genomic_DNA"/>
</dbReference>
<accession>A0A7J7TET4</accession>